<dbReference type="PANTHER" id="PTHR48085">
    <property type="entry name" value="CADMIUM/ZINC-TRANSPORTING ATPASE HMA2-RELATED"/>
    <property type="match status" value="1"/>
</dbReference>
<dbReference type="GO" id="GO:0016463">
    <property type="term" value="F:P-type zinc transporter activity"/>
    <property type="evidence" value="ECO:0007669"/>
    <property type="project" value="UniProtKB-EC"/>
</dbReference>
<reference evidence="13 14" key="1">
    <citation type="submission" date="2020-02" db="EMBL/GenBank/DDBJ databases">
        <title>Genome sequence of the type strain CGMCC 1.15528 of Mesorhizobium zhangyense.</title>
        <authorList>
            <person name="Gao J."/>
            <person name="Sun J."/>
        </authorList>
    </citation>
    <scope>NUCLEOTIDE SEQUENCE [LARGE SCALE GENOMIC DNA]</scope>
    <source>
        <strain evidence="13 14">CGMCC 1.15528</strain>
    </source>
</reference>
<keyword evidence="10" id="KW-0067">ATP-binding</keyword>
<dbReference type="PRINTS" id="PR00119">
    <property type="entry name" value="CATATPASE"/>
</dbReference>
<dbReference type="InterPro" id="IPR036163">
    <property type="entry name" value="HMA_dom_sf"/>
</dbReference>
<dbReference type="InterPro" id="IPR059000">
    <property type="entry name" value="ATPase_P-type_domA"/>
</dbReference>
<evidence type="ECO:0000256" key="4">
    <source>
        <dbReference type="ARBA" id="ARBA00022723"/>
    </source>
</evidence>
<keyword evidence="10" id="KW-0547">Nucleotide-binding</keyword>
<evidence type="ECO:0000256" key="7">
    <source>
        <dbReference type="ARBA" id="ARBA00023136"/>
    </source>
</evidence>
<dbReference type="SUPFAM" id="SSF55008">
    <property type="entry name" value="HMA, heavy metal-associated domain"/>
    <property type="match status" value="1"/>
</dbReference>
<dbReference type="InterPro" id="IPR036412">
    <property type="entry name" value="HAD-like_sf"/>
</dbReference>
<dbReference type="FunFam" id="2.70.150.10:FF:000002">
    <property type="entry name" value="Copper-transporting ATPase 1, putative"/>
    <property type="match status" value="1"/>
</dbReference>
<dbReference type="InterPro" id="IPR008250">
    <property type="entry name" value="ATPase_P-typ_transduc_dom_A_sf"/>
</dbReference>
<comment type="subcellular location">
    <subcellularLocation>
        <location evidence="10">Cell membrane</location>
    </subcellularLocation>
    <subcellularLocation>
        <location evidence="1">Membrane</location>
    </subcellularLocation>
</comment>
<dbReference type="InterPro" id="IPR001757">
    <property type="entry name" value="P_typ_ATPase"/>
</dbReference>
<evidence type="ECO:0000256" key="11">
    <source>
        <dbReference type="SAM" id="MobiDB-lite"/>
    </source>
</evidence>
<evidence type="ECO:0000256" key="10">
    <source>
        <dbReference type="RuleBase" id="RU362081"/>
    </source>
</evidence>
<sequence length="789" mass="82952">MSARKTTHSHAAEPASCCGHDHSGHAKIIEHSHKHDDHGHSHSHDHAHDHSHDHGPLPEAPTAAQKASGRSFRVFGMDCAEEVATLKTAVGPVVGGDRHLAFDVLNGRMTILDSAGSVRDAAIVSAVAATGLKAEPWQEGAPPAKDARLGEQKLFTALSGIFLLAGFAVHVVTSPGQSFLEIMGFHHPAGAPLAEQAALLLSVITGARFVAIKAWYSLKRLSPDMNLLMMVAVAGALIIGEWFEAATVAFLFALSLLLESWSVGRARNAVSTLLDLAPPVVRVKDANGEREMKAAEVAVGSRFIVRGGDRIALDGRIVSGASAVNQAPITGESIPVSKEIGDEVFAGTINGDGLLEVESAKAATDTTLARIIRMVSDAHSRRAAVEQWVERFARVYTPAVMVLALLVFVVPPLLFGGTWEAWFYNALVLLVIACPCALVISTPVSIVAALASAARNGVLIKGGTFIELPAKLTALAMDKTGTLTKGEPQVTRVIPLSGHSEEELLQRAGALEARSSHPLAQAVTQYLASKKVKAVAAEDVKLLPGKGVQGSFNGKTYWLGSWRYVVERGQADDAVAAQIAELENAGATTVIIGNDEHLCGIIALADTIRPEAKAILSALHAEGVKEVVMLTGDNRAAANAVAQAVGIDTVRAELLPEQKVEAIDALTKRHAMVAMIGDGVNDAPAMARAHFGIAMGAIGSDAAIETADIALMTDDLSKVPWLIRHSRRAMSIIRQNIVFALGVKALFVALTALGIATMWGAIAADVGASLLVVGNALRLLNAGDKRMQG</sequence>
<accession>A0A7C9VC39</accession>
<evidence type="ECO:0000313" key="14">
    <source>
        <dbReference type="Proteomes" id="UP000481252"/>
    </source>
</evidence>
<evidence type="ECO:0000256" key="8">
    <source>
        <dbReference type="ARBA" id="ARBA00039097"/>
    </source>
</evidence>
<dbReference type="SFLD" id="SFLDG00002">
    <property type="entry name" value="C1.7:_P-type_atpase_like"/>
    <property type="match status" value="1"/>
</dbReference>
<feature type="compositionally biased region" description="Basic and acidic residues" evidence="11">
    <location>
        <begin position="19"/>
        <end position="56"/>
    </location>
</feature>
<dbReference type="Gene3D" id="3.40.1110.10">
    <property type="entry name" value="Calcium-transporting ATPase, cytoplasmic domain N"/>
    <property type="match status" value="1"/>
</dbReference>
<dbReference type="Gene3D" id="2.70.150.10">
    <property type="entry name" value="Calcium-transporting ATPase, cytoplasmic transduction domain A"/>
    <property type="match status" value="1"/>
</dbReference>
<dbReference type="GO" id="GO:0005886">
    <property type="term" value="C:plasma membrane"/>
    <property type="evidence" value="ECO:0007669"/>
    <property type="project" value="UniProtKB-SubCell"/>
</dbReference>
<evidence type="ECO:0000256" key="1">
    <source>
        <dbReference type="ARBA" id="ARBA00004370"/>
    </source>
</evidence>
<dbReference type="InterPro" id="IPR051014">
    <property type="entry name" value="Cation_Transport_ATPase_IB"/>
</dbReference>
<feature type="transmembrane region" description="Helical" evidence="10">
    <location>
        <begin position="154"/>
        <end position="173"/>
    </location>
</feature>
<keyword evidence="14" id="KW-1185">Reference proteome</keyword>
<protein>
    <recommendedName>
        <fullName evidence="8">P-type Zn(2+) transporter</fullName>
        <ecNumber evidence="8">7.2.2.12</ecNumber>
    </recommendedName>
</protein>
<dbReference type="InterPro" id="IPR044492">
    <property type="entry name" value="P_typ_ATPase_HD_dom"/>
</dbReference>
<feature type="domain" description="P-type ATPase A" evidence="12">
    <location>
        <begin position="276"/>
        <end position="375"/>
    </location>
</feature>
<keyword evidence="4 10" id="KW-0479">Metal-binding</keyword>
<dbReference type="PANTHER" id="PTHR48085:SF5">
    <property type="entry name" value="CADMIUM_ZINC-TRANSPORTING ATPASE HMA4-RELATED"/>
    <property type="match status" value="1"/>
</dbReference>
<evidence type="ECO:0000313" key="13">
    <source>
        <dbReference type="EMBL" id="NGN41271.1"/>
    </source>
</evidence>
<comment type="similarity">
    <text evidence="2 10">Belongs to the cation transport ATPase (P-type) (TC 3.A.3) family. Type IB subfamily.</text>
</comment>
<dbReference type="PRINTS" id="PR00941">
    <property type="entry name" value="CDATPASE"/>
</dbReference>
<evidence type="ECO:0000256" key="2">
    <source>
        <dbReference type="ARBA" id="ARBA00006024"/>
    </source>
</evidence>
<dbReference type="InterPro" id="IPR023214">
    <property type="entry name" value="HAD_sf"/>
</dbReference>
<dbReference type="GO" id="GO:0046872">
    <property type="term" value="F:metal ion binding"/>
    <property type="evidence" value="ECO:0007669"/>
    <property type="project" value="UniProtKB-KW"/>
</dbReference>
<evidence type="ECO:0000256" key="6">
    <source>
        <dbReference type="ARBA" id="ARBA00022989"/>
    </source>
</evidence>
<name>A0A7C9VC39_9HYPH</name>
<feature type="transmembrane region" description="Helical" evidence="10">
    <location>
        <begin position="421"/>
        <end position="451"/>
    </location>
</feature>
<comment type="catalytic activity">
    <reaction evidence="9">
        <text>Zn(2+)(in) + ATP + H2O = Zn(2+)(out) + ADP + phosphate + H(+)</text>
        <dbReference type="Rhea" id="RHEA:20621"/>
        <dbReference type="ChEBI" id="CHEBI:15377"/>
        <dbReference type="ChEBI" id="CHEBI:15378"/>
        <dbReference type="ChEBI" id="CHEBI:29105"/>
        <dbReference type="ChEBI" id="CHEBI:30616"/>
        <dbReference type="ChEBI" id="CHEBI:43474"/>
        <dbReference type="ChEBI" id="CHEBI:456216"/>
        <dbReference type="EC" id="7.2.2.12"/>
    </reaction>
</comment>
<evidence type="ECO:0000256" key="3">
    <source>
        <dbReference type="ARBA" id="ARBA00022692"/>
    </source>
</evidence>
<dbReference type="Proteomes" id="UP000481252">
    <property type="component" value="Unassembled WGS sequence"/>
</dbReference>
<feature type="transmembrane region" description="Helical" evidence="10">
    <location>
        <begin position="395"/>
        <end position="415"/>
    </location>
</feature>
<feature type="region of interest" description="Disordered" evidence="11">
    <location>
        <begin position="1"/>
        <end position="67"/>
    </location>
</feature>
<dbReference type="InterPro" id="IPR027256">
    <property type="entry name" value="P-typ_ATPase_IB"/>
</dbReference>
<keyword evidence="5" id="KW-1278">Translocase</keyword>
<dbReference type="AlphaFoldDB" id="A0A7C9VC39"/>
<dbReference type="InterPro" id="IPR018303">
    <property type="entry name" value="ATPase_P-typ_P_site"/>
</dbReference>
<dbReference type="SFLD" id="SFLDF00027">
    <property type="entry name" value="p-type_atpase"/>
    <property type="match status" value="1"/>
</dbReference>
<keyword evidence="10" id="KW-1003">Cell membrane</keyword>
<feature type="transmembrane region" description="Helical" evidence="10">
    <location>
        <begin position="737"/>
        <end position="756"/>
    </location>
</feature>
<dbReference type="PROSITE" id="PS00154">
    <property type="entry name" value="ATPASE_E1_E2"/>
    <property type="match status" value="1"/>
</dbReference>
<feature type="transmembrane region" description="Helical" evidence="10">
    <location>
        <begin position="223"/>
        <end position="239"/>
    </location>
</feature>
<dbReference type="Pfam" id="PF00702">
    <property type="entry name" value="Hydrolase"/>
    <property type="match status" value="1"/>
</dbReference>
<proteinExistence type="inferred from homology"/>
<dbReference type="EMBL" id="JAAKZG010000003">
    <property type="protein sequence ID" value="NGN41271.1"/>
    <property type="molecule type" value="Genomic_DNA"/>
</dbReference>
<dbReference type="GO" id="GO:0016887">
    <property type="term" value="F:ATP hydrolysis activity"/>
    <property type="evidence" value="ECO:0007669"/>
    <property type="project" value="InterPro"/>
</dbReference>
<organism evidence="13 14">
    <name type="scientific">Mesorhizobium zhangyense</name>
    <dbReference type="NCBI Taxonomy" id="1776730"/>
    <lineage>
        <taxon>Bacteria</taxon>
        <taxon>Pseudomonadati</taxon>
        <taxon>Pseudomonadota</taxon>
        <taxon>Alphaproteobacteria</taxon>
        <taxon>Hyphomicrobiales</taxon>
        <taxon>Phyllobacteriaceae</taxon>
        <taxon>Mesorhizobium</taxon>
    </lineage>
</organism>
<dbReference type="Pfam" id="PF00122">
    <property type="entry name" value="E1-E2_ATPase"/>
    <property type="match status" value="1"/>
</dbReference>
<dbReference type="GO" id="GO:0015086">
    <property type="term" value="F:cadmium ion transmembrane transporter activity"/>
    <property type="evidence" value="ECO:0007669"/>
    <property type="project" value="TreeGrafter"/>
</dbReference>
<keyword evidence="3 10" id="KW-0812">Transmembrane</keyword>
<dbReference type="EC" id="7.2.2.12" evidence="8"/>
<comment type="caution">
    <text evidence="13">The sequence shown here is derived from an EMBL/GenBank/DDBJ whole genome shotgun (WGS) entry which is preliminary data.</text>
</comment>
<evidence type="ECO:0000256" key="5">
    <source>
        <dbReference type="ARBA" id="ARBA00022967"/>
    </source>
</evidence>
<keyword evidence="6 10" id="KW-1133">Transmembrane helix</keyword>
<feature type="transmembrane region" description="Helical" evidence="10">
    <location>
        <begin position="245"/>
        <end position="264"/>
    </location>
</feature>
<evidence type="ECO:0000256" key="9">
    <source>
        <dbReference type="ARBA" id="ARBA00047308"/>
    </source>
</evidence>
<dbReference type="InterPro" id="IPR023298">
    <property type="entry name" value="ATPase_P-typ_TM_dom_sf"/>
</dbReference>
<dbReference type="SUPFAM" id="SSF81665">
    <property type="entry name" value="Calcium ATPase, transmembrane domain M"/>
    <property type="match status" value="1"/>
</dbReference>
<dbReference type="NCBIfam" id="TIGR01494">
    <property type="entry name" value="ATPase_P-type"/>
    <property type="match status" value="1"/>
</dbReference>
<dbReference type="SUPFAM" id="SSF56784">
    <property type="entry name" value="HAD-like"/>
    <property type="match status" value="1"/>
</dbReference>
<dbReference type="Gene3D" id="3.40.50.1000">
    <property type="entry name" value="HAD superfamily/HAD-like"/>
    <property type="match status" value="1"/>
</dbReference>
<dbReference type="SFLD" id="SFLDS00003">
    <property type="entry name" value="Haloacid_Dehalogenase"/>
    <property type="match status" value="1"/>
</dbReference>
<evidence type="ECO:0000259" key="12">
    <source>
        <dbReference type="Pfam" id="PF00122"/>
    </source>
</evidence>
<dbReference type="NCBIfam" id="TIGR01525">
    <property type="entry name" value="ATPase-IB_hvy"/>
    <property type="match status" value="1"/>
</dbReference>
<dbReference type="GO" id="GO:0005524">
    <property type="term" value="F:ATP binding"/>
    <property type="evidence" value="ECO:0007669"/>
    <property type="project" value="UniProtKB-UniRule"/>
</dbReference>
<gene>
    <name evidence="13" type="ORF">G6N74_09360</name>
</gene>
<keyword evidence="7 10" id="KW-0472">Membrane</keyword>
<dbReference type="InterPro" id="IPR023299">
    <property type="entry name" value="ATPase_P-typ_cyto_dom_N"/>
</dbReference>
<feature type="transmembrane region" description="Helical" evidence="10">
    <location>
        <begin position="193"/>
        <end position="211"/>
    </location>
</feature>
<dbReference type="SUPFAM" id="SSF81653">
    <property type="entry name" value="Calcium ATPase, transduction domain A"/>
    <property type="match status" value="1"/>
</dbReference>